<dbReference type="SMART" id="SM00387">
    <property type="entry name" value="HATPase_c"/>
    <property type="match status" value="1"/>
</dbReference>
<gene>
    <name evidence="10" type="ORF">ES724_04825</name>
</gene>
<feature type="domain" description="Response regulatory" evidence="9">
    <location>
        <begin position="1084"/>
        <end position="1199"/>
    </location>
</feature>
<feature type="transmembrane region" description="Helical" evidence="5">
    <location>
        <begin position="762"/>
        <end position="787"/>
    </location>
</feature>
<feature type="domain" description="HTH araC/xylS-type" evidence="7">
    <location>
        <begin position="1230"/>
        <end position="1329"/>
    </location>
</feature>
<dbReference type="Pfam" id="PF07494">
    <property type="entry name" value="Reg_prop"/>
    <property type="match status" value="1"/>
</dbReference>
<dbReference type="OrthoDB" id="358279at2"/>
<keyword evidence="5" id="KW-0812">Transmembrane</keyword>
<dbReference type="Gene3D" id="2.60.40.10">
    <property type="entry name" value="Immunoglobulins"/>
    <property type="match status" value="1"/>
</dbReference>
<dbReference type="Pfam" id="PF12833">
    <property type="entry name" value="HTH_18"/>
    <property type="match status" value="1"/>
</dbReference>
<feature type="modified residue" description="4-aspartylphosphate" evidence="4">
    <location>
        <position position="1132"/>
    </location>
</feature>
<dbReference type="InterPro" id="IPR005467">
    <property type="entry name" value="His_kinase_dom"/>
</dbReference>
<dbReference type="Gene3D" id="3.40.50.2300">
    <property type="match status" value="1"/>
</dbReference>
<dbReference type="PANTHER" id="PTHR43547">
    <property type="entry name" value="TWO-COMPONENT HISTIDINE KINASE"/>
    <property type="match status" value="1"/>
</dbReference>
<dbReference type="SUPFAM" id="SSF101898">
    <property type="entry name" value="NHL repeat"/>
    <property type="match status" value="2"/>
</dbReference>
<evidence type="ECO:0000313" key="10">
    <source>
        <dbReference type="EMBL" id="TXD94800.1"/>
    </source>
</evidence>
<dbReference type="InterPro" id="IPR011006">
    <property type="entry name" value="CheY-like_superfamily"/>
</dbReference>
<reference evidence="10 11" key="1">
    <citation type="submission" date="2019-08" db="EMBL/GenBank/DDBJ databases">
        <title>Genome sequence of Gillisia hiemivivida IC154 (type strain).</title>
        <authorList>
            <person name="Bowman J.P."/>
        </authorList>
    </citation>
    <scope>NUCLEOTIDE SEQUENCE [LARGE SCALE GENOMIC DNA]</scope>
    <source>
        <strain evidence="10 11">IC154</strain>
    </source>
</reference>
<dbReference type="RefSeq" id="WP_146930308.1">
    <property type="nucleotide sequence ID" value="NZ_CBCSHZ010000003.1"/>
</dbReference>
<feature type="chain" id="PRO_5022778363" evidence="6">
    <location>
        <begin position="27"/>
        <end position="1334"/>
    </location>
</feature>
<keyword evidence="5" id="KW-0472">Membrane</keyword>
<keyword evidence="11" id="KW-1185">Reference proteome</keyword>
<dbReference type="InterPro" id="IPR013783">
    <property type="entry name" value="Ig-like_fold"/>
</dbReference>
<keyword evidence="1 4" id="KW-0597">Phosphoprotein</keyword>
<keyword evidence="5" id="KW-1133">Transmembrane helix</keyword>
<dbReference type="GO" id="GO:0003700">
    <property type="term" value="F:DNA-binding transcription factor activity"/>
    <property type="evidence" value="ECO:0007669"/>
    <property type="project" value="InterPro"/>
</dbReference>
<evidence type="ECO:0000256" key="4">
    <source>
        <dbReference type="PROSITE-ProRule" id="PRU00169"/>
    </source>
</evidence>
<evidence type="ECO:0000313" key="11">
    <source>
        <dbReference type="Proteomes" id="UP000321367"/>
    </source>
</evidence>
<dbReference type="PROSITE" id="PS50109">
    <property type="entry name" value="HIS_KIN"/>
    <property type="match status" value="1"/>
</dbReference>
<dbReference type="InterPro" id="IPR015943">
    <property type="entry name" value="WD40/YVTN_repeat-like_dom_sf"/>
</dbReference>
<dbReference type="InterPro" id="IPR009057">
    <property type="entry name" value="Homeodomain-like_sf"/>
</dbReference>
<dbReference type="InterPro" id="IPR011123">
    <property type="entry name" value="Y_Y_Y"/>
</dbReference>
<keyword evidence="3" id="KW-0804">Transcription</keyword>
<evidence type="ECO:0000259" key="8">
    <source>
        <dbReference type="PROSITE" id="PS50109"/>
    </source>
</evidence>
<evidence type="ECO:0000256" key="5">
    <source>
        <dbReference type="SAM" id="Phobius"/>
    </source>
</evidence>
<evidence type="ECO:0000259" key="7">
    <source>
        <dbReference type="PROSITE" id="PS01124"/>
    </source>
</evidence>
<organism evidence="10 11">
    <name type="scientific">Gillisia hiemivivida</name>
    <dbReference type="NCBI Taxonomy" id="291190"/>
    <lineage>
        <taxon>Bacteria</taxon>
        <taxon>Pseudomonadati</taxon>
        <taxon>Bacteroidota</taxon>
        <taxon>Flavobacteriia</taxon>
        <taxon>Flavobacteriales</taxon>
        <taxon>Flavobacteriaceae</taxon>
        <taxon>Gillisia</taxon>
    </lineage>
</organism>
<evidence type="ECO:0000256" key="2">
    <source>
        <dbReference type="ARBA" id="ARBA00023015"/>
    </source>
</evidence>
<dbReference type="Pfam" id="PF02518">
    <property type="entry name" value="HATPase_c"/>
    <property type="match status" value="1"/>
</dbReference>
<dbReference type="InterPro" id="IPR001789">
    <property type="entry name" value="Sig_transdc_resp-reg_receiver"/>
</dbReference>
<comment type="caution">
    <text evidence="10">The sequence shown here is derived from an EMBL/GenBank/DDBJ whole genome shotgun (WGS) entry which is preliminary data.</text>
</comment>
<keyword evidence="2" id="KW-0805">Transcription regulation</keyword>
<name>A0A5C7A1I0_9FLAO</name>
<dbReference type="Gene3D" id="1.10.287.130">
    <property type="match status" value="1"/>
</dbReference>
<dbReference type="SMART" id="SM00448">
    <property type="entry name" value="REC"/>
    <property type="match status" value="1"/>
</dbReference>
<dbReference type="InterPro" id="IPR011110">
    <property type="entry name" value="Reg_prop"/>
</dbReference>
<dbReference type="SUPFAM" id="SSF46689">
    <property type="entry name" value="Homeodomain-like"/>
    <property type="match status" value="1"/>
</dbReference>
<dbReference type="PROSITE" id="PS01124">
    <property type="entry name" value="HTH_ARAC_FAMILY_2"/>
    <property type="match status" value="1"/>
</dbReference>
<dbReference type="SUPFAM" id="SSF52172">
    <property type="entry name" value="CheY-like"/>
    <property type="match status" value="1"/>
</dbReference>
<evidence type="ECO:0000256" key="3">
    <source>
        <dbReference type="ARBA" id="ARBA00023163"/>
    </source>
</evidence>
<dbReference type="Pfam" id="PF07495">
    <property type="entry name" value="Y_Y_Y"/>
    <property type="match status" value="1"/>
</dbReference>
<dbReference type="Gene3D" id="2.130.10.10">
    <property type="entry name" value="YVTN repeat-like/Quinoprotein amine dehydrogenase"/>
    <property type="match status" value="2"/>
</dbReference>
<dbReference type="GO" id="GO:0043565">
    <property type="term" value="F:sequence-specific DNA binding"/>
    <property type="evidence" value="ECO:0007669"/>
    <property type="project" value="InterPro"/>
</dbReference>
<dbReference type="InterPro" id="IPR018060">
    <property type="entry name" value="HTH_AraC"/>
</dbReference>
<protein>
    <submittedName>
        <fullName evidence="10">Response regulator</fullName>
    </submittedName>
</protein>
<dbReference type="PROSITE" id="PS50110">
    <property type="entry name" value="RESPONSE_REGULATORY"/>
    <property type="match status" value="1"/>
</dbReference>
<dbReference type="Proteomes" id="UP000321367">
    <property type="component" value="Unassembled WGS sequence"/>
</dbReference>
<dbReference type="Pfam" id="PF00072">
    <property type="entry name" value="Response_reg"/>
    <property type="match status" value="1"/>
</dbReference>
<sequence>MGNFKLKIFLAGTLILLGNALSDCFAQEVQGIEKLTEINESFEKINEIQQDSIGNLWIASDNHVQRYNSFFSEFYSQFKGMPENVGQINTLFIDSQNRIWTGTENGLYRYDPEKNVFVSVPSERANAKTNVQQIAEDELGKIWIGSNSGIWNFSQNQLVLISPFPSMQSVNKLAPVDKRIVFGTSKGLFSLSKNSGHYKKIPLSSNKDFNIRSILFTGEYYLIGTQENGLFKIDKNFSNPEKVYSLPYSTQKTPIADMSLDKAGNVYIASVGDGLLILNENLKQTSHYLHEEGNNLSLSDNGLNGLFLDKYNTLWVSTESGKINSINLKQNNFIFLRHDPKKYSSLADNFTTAIEEDKNGNVWFGTREGLSVWNRSSDSWQHLKNLSFKYQSKIPDIIRDLQADDMHMWVATFNDGVYKININTFLRAQYSTDASNKTGLQKVNALLVDTNKNLWAGGEDGNLTRISPNNEIKSFTLRGISAMAQLVNGDVLAAGKNGVFNINTGSNIFQPIKKLEPNTKNLPYFNINAISETLAGEIVLATEGAGIVIYDPQTGSVKVIDVKAGLPSNRIQGLLIYGRNEIWAGTNKGLVNFVIEDNPTIRVFDKDDGLLSAVFTRGSFAQLDNKLAFGTLKGVSVFNPNKLKSKPETVPNILFGSLDVRSKEEGTKSLANFSSGKKLKLDTDQNSFHIKFYGMTPGDYSQLAYSWKLEGLDSEWSEPSTQNEANYANLAPGNYTFLVKGKKTNGQWSSVKEVSMSIAAPWWMSTGAYLIYGLLLLALIVIPFYLFRIHKKRENKAARSKFYSNLNQEIGTPLTILLTSLETIAEEESKAKHRLKNTVNRLKELLEHILNFHPSKMRKENTTPVISKITLNSYFEELVKDFNPLLRQKHLEIIINNQWNKEFFYYDADNLNKIFFNLISSAIKYSFDEGKIIINLIGTNKGDLKIQVADNGLGLPRGDQKVIKEYYRSSRSGPVAENSEHINLLYVKDFIDKLGGTIVFESSKNQGTTFTLILKNHIKDEVTETPSSKEIKEELVEEPILKKEPEYKITRTVKPIELDKNVENIESIPRETGARIEITSKDIRILIVEDNDELRKVFVQSFKKLGEVFDAKNGLEAYEIASRIIPNAIITDFDMPGMDGITLYNALKENTDLKNVPVFVMITEEDKMQLSVEDQSESLQLISKPVNLELLLERVGEQINASDSRPFVNTKLSERNSNLLKGGLNDKFIIKLERLIIQNIQDSSFTVEDLSEAIGMSSNSFYLKLKKSNGLTPLDFINTTKLVFAKSLINKGESDLSEVARQAGFQNKDIFFSSFKKHFGFMPVTNMEKDTRSK</sequence>
<dbReference type="EMBL" id="VORY01000003">
    <property type="protein sequence ID" value="TXD94800.1"/>
    <property type="molecule type" value="Genomic_DNA"/>
</dbReference>
<feature type="domain" description="Histidine kinase" evidence="8">
    <location>
        <begin position="805"/>
        <end position="1018"/>
    </location>
</feature>
<dbReference type="Gene3D" id="1.10.10.60">
    <property type="entry name" value="Homeodomain-like"/>
    <property type="match status" value="1"/>
</dbReference>
<dbReference type="InterPro" id="IPR003594">
    <property type="entry name" value="HATPase_dom"/>
</dbReference>
<feature type="signal peptide" evidence="6">
    <location>
        <begin position="1"/>
        <end position="26"/>
    </location>
</feature>
<dbReference type="InterPro" id="IPR036890">
    <property type="entry name" value="HATPase_C_sf"/>
</dbReference>
<evidence type="ECO:0000256" key="6">
    <source>
        <dbReference type="SAM" id="SignalP"/>
    </source>
</evidence>
<accession>A0A5C7A1I0</accession>
<dbReference type="Gene3D" id="3.30.565.10">
    <property type="entry name" value="Histidine kinase-like ATPase, C-terminal domain"/>
    <property type="match status" value="1"/>
</dbReference>
<dbReference type="GO" id="GO:0000155">
    <property type="term" value="F:phosphorelay sensor kinase activity"/>
    <property type="evidence" value="ECO:0007669"/>
    <property type="project" value="TreeGrafter"/>
</dbReference>
<proteinExistence type="predicted"/>
<dbReference type="SUPFAM" id="SSF55874">
    <property type="entry name" value="ATPase domain of HSP90 chaperone/DNA topoisomerase II/histidine kinase"/>
    <property type="match status" value="1"/>
</dbReference>
<evidence type="ECO:0000256" key="1">
    <source>
        <dbReference type="ARBA" id="ARBA00022553"/>
    </source>
</evidence>
<evidence type="ECO:0000259" key="9">
    <source>
        <dbReference type="PROSITE" id="PS50110"/>
    </source>
</evidence>
<keyword evidence="6" id="KW-0732">Signal</keyword>
<dbReference type="SMART" id="SM00342">
    <property type="entry name" value="HTH_ARAC"/>
    <property type="match status" value="1"/>
</dbReference>
<dbReference type="PANTHER" id="PTHR43547:SF2">
    <property type="entry name" value="HYBRID SIGNAL TRANSDUCTION HISTIDINE KINASE C"/>
    <property type="match status" value="1"/>
</dbReference>